<proteinExistence type="predicted"/>
<evidence type="ECO:0000313" key="4">
    <source>
        <dbReference type="WBParaSite" id="ASIM_0001491701-mRNA-1"/>
    </source>
</evidence>
<dbReference type="WBParaSite" id="ASIM_0001491701-mRNA-1">
    <property type="protein sequence ID" value="ASIM_0001491701-mRNA-1"/>
    <property type="gene ID" value="ASIM_0001491701"/>
</dbReference>
<gene>
    <name evidence="2" type="ORF">ASIM_LOCUS14327</name>
</gene>
<dbReference type="SUPFAM" id="SSF52540">
    <property type="entry name" value="P-loop containing nucleoside triphosphate hydrolases"/>
    <property type="match status" value="1"/>
</dbReference>
<dbReference type="GO" id="GO:0050770">
    <property type="term" value="P:regulation of axonogenesis"/>
    <property type="evidence" value="ECO:0007669"/>
    <property type="project" value="TreeGrafter"/>
</dbReference>
<dbReference type="OrthoDB" id="9994905at2759"/>
<dbReference type="InterPro" id="IPR036517">
    <property type="entry name" value="FF_domain_sf"/>
</dbReference>
<evidence type="ECO:0000313" key="3">
    <source>
        <dbReference type="Proteomes" id="UP000267096"/>
    </source>
</evidence>
<dbReference type="Pfam" id="PF00071">
    <property type="entry name" value="Ras"/>
    <property type="match status" value="1"/>
</dbReference>
<dbReference type="CDD" id="cd00882">
    <property type="entry name" value="Ras_like_GTPase"/>
    <property type="match status" value="1"/>
</dbReference>
<dbReference type="PANTHER" id="PTHR46005">
    <property type="entry name" value="RHO GTPASE-ACTIVATING PROTEIN 190"/>
    <property type="match status" value="1"/>
</dbReference>
<evidence type="ECO:0000313" key="2">
    <source>
        <dbReference type="EMBL" id="VDK52075.1"/>
    </source>
</evidence>
<dbReference type="GO" id="GO:0005829">
    <property type="term" value="C:cytosol"/>
    <property type="evidence" value="ECO:0007669"/>
    <property type="project" value="TreeGrafter"/>
</dbReference>
<sequence length="727" mass="81273">MIEGIISNRFQADFSGSPVINNDHWLYWGEALLNNDDLYANANVRLIEQTEFLDDETFEALSGANEEYAKRATRLKLESADKLMYICKEQLGLEAEFAHQILPEGRCSVDGFVFVYDVSTVEGRSFEMQSNFALSTLQMAIKTKKPIAIAASKMDSADENGKKALQRLLARKELKSSNIPTVEVSAFADVNVTNLFAMVTSLVEKWKVKPKLLTYVDAYNQQKRREREICERYVAVLRELMPVENWPQRKPTWTKLLSRMGLARHIAYTHFVYVFGRMEAKKLYQKHVNEAREIWMQRRLQTQTPRLTRVFADLIGAERARTMKWVDAKEAICSHPLFDEYFQPLGTLAADLDPSSPQVERNLNDSRIPAELLLTTEAEPTYYEFQKLLNGDILEHERGVAQVKCVREKDTTFDAMKSRTFVYLIDSIDSLNAVKQRQLSSVHFGCPPIIVLLNRSTVDDSTLQFLHQQCYLLATNLGGIFVGIVVHSMPTEIGASGNEMTAFFDSDHLSHMLDAAFSSQIDGRRLDARIQLSLMCGDQFPAQCVLNSLLSITTNITPSSSGGMGTIEVPIVSLKRSALIDLRASSYHSWLVSRAPLPIHGHILAYSARRRASFAHARAAAKSLLETPNASSASKPSSASSSCTAPVQILFIAVADVTDFFNDEETNALLTEGSELATKLSASFVTLSPEIAERLHTVTFVEFFERVLCAQHHIGVGVRSNADGATG</sequence>
<dbReference type="Proteomes" id="UP000267096">
    <property type="component" value="Unassembled WGS sequence"/>
</dbReference>
<accession>A0A0M3K203</accession>
<dbReference type="PANTHER" id="PTHR46005:SF4">
    <property type="entry name" value="RHO GTPASE-ACTIVATING PROTEIN 190"/>
    <property type="match status" value="1"/>
</dbReference>
<dbReference type="EMBL" id="UYRR01031704">
    <property type="protein sequence ID" value="VDK52075.1"/>
    <property type="molecule type" value="Genomic_DNA"/>
</dbReference>
<dbReference type="InterPro" id="IPR001806">
    <property type="entry name" value="Small_GTPase"/>
</dbReference>
<dbReference type="InterPro" id="IPR051978">
    <property type="entry name" value="Rho-GAP_domain"/>
</dbReference>
<reference evidence="4" key="1">
    <citation type="submission" date="2016-04" db="UniProtKB">
        <authorList>
            <consortium name="WormBaseParasite"/>
        </authorList>
    </citation>
    <scope>IDENTIFICATION</scope>
</reference>
<keyword evidence="3" id="KW-1185">Reference proteome</keyword>
<organism evidence="4">
    <name type="scientific">Anisakis simplex</name>
    <name type="common">Herring worm</name>
    <dbReference type="NCBI Taxonomy" id="6269"/>
    <lineage>
        <taxon>Eukaryota</taxon>
        <taxon>Metazoa</taxon>
        <taxon>Ecdysozoa</taxon>
        <taxon>Nematoda</taxon>
        <taxon>Chromadorea</taxon>
        <taxon>Rhabditida</taxon>
        <taxon>Spirurina</taxon>
        <taxon>Ascaridomorpha</taxon>
        <taxon>Ascaridoidea</taxon>
        <taxon>Anisakidae</taxon>
        <taxon>Anisakis</taxon>
        <taxon>Anisakis simplex complex</taxon>
    </lineage>
</organism>
<reference evidence="2 3" key="2">
    <citation type="submission" date="2018-11" db="EMBL/GenBank/DDBJ databases">
        <authorList>
            <consortium name="Pathogen Informatics"/>
        </authorList>
    </citation>
    <scope>NUCLEOTIDE SEQUENCE [LARGE SCALE GENOMIC DNA]</scope>
</reference>
<dbReference type="PROSITE" id="PS51853">
    <property type="entry name" value="PG2"/>
    <property type="match status" value="1"/>
</dbReference>
<dbReference type="Gene3D" id="3.40.50.300">
    <property type="entry name" value="P-loop containing nucleotide triphosphate hydrolases"/>
    <property type="match status" value="1"/>
</dbReference>
<dbReference type="GO" id="GO:0008361">
    <property type="term" value="P:regulation of cell size"/>
    <property type="evidence" value="ECO:0007669"/>
    <property type="project" value="TreeGrafter"/>
</dbReference>
<feature type="domain" description="PG2 pseudoGTPase" evidence="1">
    <location>
        <begin position="529"/>
        <end position="713"/>
    </location>
</feature>
<evidence type="ECO:0000259" key="1">
    <source>
        <dbReference type="PROSITE" id="PS51853"/>
    </source>
</evidence>
<dbReference type="GO" id="GO:0005096">
    <property type="term" value="F:GTPase activator activity"/>
    <property type="evidence" value="ECO:0007669"/>
    <property type="project" value="TreeGrafter"/>
</dbReference>
<name>A0A0M3K203_ANISI</name>
<dbReference type="Gene3D" id="1.10.10.440">
    <property type="entry name" value="FF domain"/>
    <property type="match status" value="1"/>
</dbReference>
<dbReference type="GO" id="GO:0003924">
    <property type="term" value="F:GTPase activity"/>
    <property type="evidence" value="ECO:0007669"/>
    <property type="project" value="InterPro"/>
</dbReference>
<protein>
    <submittedName>
        <fullName evidence="4">Rho GTPase-activating protein 190 (inferred by orthology to a D. melanogaster protein)</fullName>
    </submittedName>
</protein>
<dbReference type="InterPro" id="IPR039006">
    <property type="entry name" value="RhoGAP_pG2"/>
</dbReference>
<dbReference type="InterPro" id="IPR045786">
    <property type="entry name" value="RhoGAP_pG1_pG2"/>
</dbReference>
<dbReference type="GO" id="GO:0005525">
    <property type="term" value="F:GTP binding"/>
    <property type="evidence" value="ECO:0007669"/>
    <property type="project" value="InterPro"/>
</dbReference>
<dbReference type="AlphaFoldDB" id="A0A0M3K203"/>
<dbReference type="GO" id="GO:0007266">
    <property type="term" value="P:Rho protein signal transduction"/>
    <property type="evidence" value="ECO:0007669"/>
    <property type="project" value="TreeGrafter"/>
</dbReference>
<dbReference type="Pfam" id="PF19518">
    <property type="entry name" value="RhoGAP_pG1_pG2"/>
    <property type="match status" value="1"/>
</dbReference>
<dbReference type="InterPro" id="IPR027417">
    <property type="entry name" value="P-loop_NTPase"/>
</dbReference>